<accession>K2FXM8</accession>
<protein>
    <recommendedName>
        <fullName evidence="2">Tetratricopeptide repeat protein</fullName>
    </recommendedName>
</protein>
<dbReference type="EMBL" id="AMFJ01000739">
    <property type="protein sequence ID" value="EKE26627.1"/>
    <property type="molecule type" value="Genomic_DNA"/>
</dbReference>
<gene>
    <name evidence="1" type="ORF">ACD_4C00223G0003</name>
</gene>
<dbReference type="InterPro" id="IPR019734">
    <property type="entry name" value="TPR_rpt"/>
</dbReference>
<sequence>MKKYLILILAFLLVSCDDSEKQENNENKVATIERKTISKEEKMEQFKRRVNFRSIIRKGDFYSIKNMKEDALRYYLSAYSRLKWDIVLEKKVWDSYFDLKDFNKSYEYYKKIPSLEIDEKTKEKMILSLMYNNPRNLKEELEKINILKDQNDYYRHVFTCYNWIKNCIESLKSYTWSYEKIEKIKTAMYDFEKIWDTDPNSKYAILAGQFFENKDYLATVKIGEETLTKRPDYKSVLKLVWYAYYELWNYKKSNEFLQKYYSLDPKDVKTTYLLWIINFYLESYISSNLYFNAAVLNWYTPKIELEKRLAYNYYIIWDKKNMLKVFRHMLDEKDVTEDDYSVALYTSIEEKEVSKSMLWANKWVLKFPDSDNILAFRWWILRIKNKKEDAIKDLNKSLEMNPRNAIALLNLWIIESERNNFTLAKKYLKDAIEIDKNWTFWLKAQTELKQTEEKEKNQKEFWIDLSNSGQINN</sequence>
<dbReference type="SMART" id="SM00028">
    <property type="entry name" value="TPR"/>
    <property type="match status" value="2"/>
</dbReference>
<name>K2FXM8_9BACT</name>
<proteinExistence type="predicted"/>
<comment type="caution">
    <text evidence="1">The sequence shown here is derived from an EMBL/GenBank/DDBJ whole genome shotgun (WGS) entry which is preliminary data.</text>
</comment>
<dbReference type="AlphaFoldDB" id="K2FXM8"/>
<evidence type="ECO:0008006" key="2">
    <source>
        <dbReference type="Google" id="ProtNLM"/>
    </source>
</evidence>
<dbReference type="PROSITE" id="PS51257">
    <property type="entry name" value="PROKAR_LIPOPROTEIN"/>
    <property type="match status" value="1"/>
</dbReference>
<dbReference type="SUPFAM" id="SSF48452">
    <property type="entry name" value="TPR-like"/>
    <property type="match status" value="1"/>
</dbReference>
<reference evidence="1" key="1">
    <citation type="journal article" date="2012" name="Science">
        <title>Fermentation, hydrogen, and sulfur metabolism in multiple uncultivated bacterial phyla.</title>
        <authorList>
            <person name="Wrighton K.C."/>
            <person name="Thomas B.C."/>
            <person name="Sharon I."/>
            <person name="Miller C.S."/>
            <person name="Castelle C.J."/>
            <person name="VerBerkmoes N.C."/>
            <person name="Wilkins M.J."/>
            <person name="Hettich R.L."/>
            <person name="Lipton M.S."/>
            <person name="Williams K.H."/>
            <person name="Long P.E."/>
            <person name="Banfield J.F."/>
        </authorList>
    </citation>
    <scope>NUCLEOTIDE SEQUENCE [LARGE SCALE GENOMIC DNA]</scope>
</reference>
<dbReference type="Gene3D" id="1.25.40.10">
    <property type="entry name" value="Tetratricopeptide repeat domain"/>
    <property type="match status" value="2"/>
</dbReference>
<dbReference type="InterPro" id="IPR011990">
    <property type="entry name" value="TPR-like_helical_dom_sf"/>
</dbReference>
<organism evidence="1">
    <name type="scientific">uncultured bacterium</name>
    <name type="common">gcode 4</name>
    <dbReference type="NCBI Taxonomy" id="1234023"/>
    <lineage>
        <taxon>Bacteria</taxon>
        <taxon>environmental samples</taxon>
    </lineage>
</organism>
<evidence type="ECO:0000313" key="1">
    <source>
        <dbReference type="EMBL" id="EKE26627.1"/>
    </source>
</evidence>